<dbReference type="PANTHER" id="PTHR36156">
    <property type="entry name" value="SLR2101 PROTEIN"/>
    <property type="match status" value="1"/>
</dbReference>
<dbReference type="SUPFAM" id="SSF51182">
    <property type="entry name" value="RmlC-like cupins"/>
    <property type="match status" value="1"/>
</dbReference>
<evidence type="ECO:0000313" key="2">
    <source>
        <dbReference type="Proteomes" id="UP001303115"/>
    </source>
</evidence>
<dbReference type="InterPro" id="IPR014710">
    <property type="entry name" value="RmlC-like_jellyroll"/>
</dbReference>
<dbReference type="AlphaFoldDB" id="A0AAN6P8G5"/>
<name>A0AAN6P8G5_9PEZI</name>
<dbReference type="Gene3D" id="2.60.120.10">
    <property type="entry name" value="Jelly Rolls"/>
    <property type="match status" value="1"/>
</dbReference>
<accession>A0AAN6P8G5</accession>
<protein>
    <submittedName>
        <fullName evidence="1">Uncharacterized protein</fullName>
    </submittedName>
</protein>
<gene>
    <name evidence="1" type="ORF">C8A01DRAFT_19421</name>
</gene>
<comment type="caution">
    <text evidence="1">The sequence shown here is derived from an EMBL/GenBank/DDBJ whole genome shotgun (WGS) entry which is preliminary data.</text>
</comment>
<proteinExistence type="predicted"/>
<dbReference type="EMBL" id="MU854516">
    <property type="protein sequence ID" value="KAK4033679.1"/>
    <property type="molecule type" value="Genomic_DNA"/>
</dbReference>
<dbReference type="InterPro" id="IPR047142">
    <property type="entry name" value="OryJ/VirC-like"/>
</dbReference>
<reference evidence="2" key="1">
    <citation type="journal article" date="2023" name="Mol. Phylogenet. Evol.">
        <title>Genome-scale phylogeny and comparative genomics of the fungal order Sordariales.</title>
        <authorList>
            <person name="Hensen N."/>
            <person name="Bonometti L."/>
            <person name="Westerberg I."/>
            <person name="Brannstrom I.O."/>
            <person name="Guillou S."/>
            <person name="Cros-Aarteil S."/>
            <person name="Calhoun S."/>
            <person name="Haridas S."/>
            <person name="Kuo A."/>
            <person name="Mondo S."/>
            <person name="Pangilinan J."/>
            <person name="Riley R."/>
            <person name="LaButti K."/>
            <person name="Andreopoulos B."/>
            <person name="Lipzen A."/>
            <person name="Chen C."/>
            <person name="Yan M."/>
            <person name="Daum C."/>
            <person name="Ng V."/>
            <person name="Clum A."/>
            <person name="Steindorff A."/>
            <person name="Ohm R.A."/>
            <person name="Martin F."/>
            <person name="Silar P."/>
            <person name="Natvig D.O."/>
            <person name="Lalanne C."/>
            <person name="Gautier V."/>
            <person name="Ament-Velasquez S.L."/>
            <person name="Kruys A."/>
            <person name="Hutchinson M.I."/>
            <person name="Powell A.J."/>
            <person name="Barry K."/>
            <person name="Miller A.N."/>
            <person name="Grigoriev I.V."/>
            <person name="Debuchy R."/>
            <person name="Gladieux P."/>
            <person name="Hiltunen Thoren M."/>
            <person name="Johannesson H."/>
        </authorList>
    </citation>
    <scope>NUCLEOTIDE SEQUENCE [LARGE SCALE GENOMIC DNA]</scope>
    <source>
        <strain evidence="2">CBS 284.82</strain>
    </source>
</reference>
<dbReference type="PANTHER" id="PTHR36156:SF2">
    <property type="entry name" value="CUPIN TYPE-2 DOMAIN-CONTAINING PROTEIN"/>
    <property type="match status" value="1"/>
</dbReference>
<evidence type="ECO:0000313" key="1">
    <source>
        <dbReference type="EMBL" id="KAK4033679.1"/>
    </source>
</evidence>
<keyword evidence="2" id="KW-1185">Reference proteome</keyword>
<dbReference type="CDD" id="cd02231">
    <property type="entry name" value="cupin_BLL6423-like"/>
    <property type="match status" value="1"/>
</dbReference>
<dbReference type="Proteomes" id="UP001303115">
    <property type="component" value="Unassembled WGS sequence"/>
</dbReference>
<sequence length="199" mass="21405">MSSYNLTAPRRITASNLPLPSNYQGDEHAEPGVEIKVDSLKVDALLDGTLMRSVVATSKQIPTSNDGHGELPLDEVPGMGIVLPGGLNMYYIDLAPNTEGTMHRTTSTDYLVLISGKLSLLTPSPEPYQVKDGKATYGEPVETVCHAGDVVAQRGMMHALSNRTNEWVRLLAVVLSSETNKVPVEGADGHKELPDAWLA</sequence>
<organism evidence="1 2">
    <name type="scientific">Parachaetomium inaequale</name>
    <dbReference type="NCBI Taxonomy" id="2588326"/>
    <lineage>
        <taxon>Eukaryota</taxon>
        <taxon>Fungi</taxon>
        <taxon>Dikarya</taxon>
        <taxon>Ascomycota</taxon>
        <taxon>Pezizomycotina</taxon>
        <taxon>Sordariomycetes</taxon>
        <taxon>Sordariomycetidae</taxon>
        <taxon>Sordariales</taxon>
        <taxon>Chaetomiaceae</taxon>
        <taxon>Parachaetomium</taxon>
    </lineage>
</organism>
<dbReference type="InterPro" id="IPR011051">
    <property type="entry name" value="RmlC_Cupin_sf"/>
</dbReference>